<dbReference type="KEGG" id="pdt:Prede_0426"/>
<name>L0JBY1_PREDD</name>
<dbReference type="PATRIC" id="fig|908937.9.peg.440"/>
<gene>
    <name evidence="1" type="ordered locus">Prede_0426</name>
</gene>
<proteinExistence type="predicted"/>
<dbReference type="EMBL" id="CP003368">
    <property type="protein sequence ID" value="AGB27801.1"/>
    <property type="molecule type" value="Genomic_DNA"/>
</dbReference>
<dbReference type="InterPro" id="IPR019853">
    <property type="entry name" value="GldB-like"/>
</dbReference>
<sequence length="276" mass="32418">MHVYLTKDLVRKVYYILLLAMLFCVACEFKLKPNDDEADASHIKVERYDRLQSRYLITGDFSALQQMNMEYPIETRTLVEKMLQIGEVSDHDIYERFLRFYQDSTLQTLINDAESEYANMDDINRDLEHGFGRLQEWLPTMPLPRVYAQIGALNQSIVVGDKMIGISLDKYMGPRYAIYQRYGYSPEQLRTMGRCYIVPDCLSFYLLSLYPMDNYDSRTQLEKDLHMGKVMWVVNKALGNQLFRTDYTTMVARYMHSHPSVSIAQLLESDDYSKMQ</sequence>
<reference evidence="2" key="1">
    <citation type="submission" date="2012-02" db="EMBL/GenBank/DDBJ databases">
        <title>Complete sequence of chromosome 1 of Prevotella dentalis DSM 3688.</title>
        <authorList>
            <person name="Lucas S."/>
            <person name="Copeland A."/>
            <person name="Lapidus A."/>
            <person name="Glavina del Rio T."/>
            <person name="Dalin E."/>
            <person name="Tice H."/>
            <person name="Bruce D."/>
            <person name="Goodwin L."/>
            <person name="Pitluck S."/>
            <person name="Peters L."/>
            <person name="Mikhailova N."/>
            <person name="Chertkov O."/>
            <person name="Kyrpides N."/>
            <person name="Mavromatis K."/>
            <person name="Ivanova N."/>
            <person name="Brettin T."/>
            <person name="Detter J.C."/>
            <person name="Han C."/>
            <person name="Larimer F."/>
            <person name="Land M."/>
            <person name="Hauser L."/>
            <person name="Markowitz V."/>
            <person name="Cheng J.-F."/>
            <person name="Hugenholtz P."/>
            <person name="Woyke T."/>
            <person name="Wu D."/>
            <person name="Gronow S."/>
            <person name="Wellnitz S."/>
            <person name="Brambilla E."/>
            <person name="Klenk H.-P."/>
            <person name="Eisen J.A."/>
        </authorList>
    </citation>
    <scope>NUCLEOTIDE SEQUENCE [LARGE SCALE GENOMIC DNA]</scope>
    <source>
        <strain evidence="2">ATCC 49559 / DSM 3688 / JCM 13448 / NCTC 12043 / ES 2772</strain>
    </source>
</reference>
<dbReference type="Pfam" id="PF25594">
    <property type="entry name" value="GldB_lipo"/>
    <property type="match status" value="1"/>
</dbReference>
<evidence type="ECO:0000313" key="2">
    <source>
        <dbReference type="Proteomes" id="UP000010862"/>
    </source>
</evidence>
<protein>
    <recommendedName>
        <fullName evidence="3">GldB family lipoprotein</fullName>
    </recommendedName>
</protein>
<organism evidence="1 2">
    <name type="scientific">Prevotella dentalis (strain ATCC 49559 / DSM 3688 / JCM 13448 / NCTC 12043 / ES 2772)</name>
    <name type="common">Mitsuokella dentalis</name>
    <dbReference type="NCBI Taxonomy" id="908937"/>
    <lineage>
        <taxon>Bacteria</taxon>
        <taxon>Pseudomonadati</taxon>
        <taxon>Bacteroidota</taxon>
        <taxon>Bacteroidia</taxon>
        <taxon>Bacteroidales</taxon>
        <taxon>Prevotellaceae</taxon>
        <taxon>Prevotella</taxon>
    </lineage>
</organism>
<dbReference type="AlphaFoldDB" id="L0JBY1"/>
<dbReference type="Proteomes" id="UP000010862">
    <property type="component" value="Chromosome 1"/>
</dbReference>
<dbReference type="HOGENOM" id="CLU_070771_1_0_10"/>
<keyword evidence="2" id="KW-1185">Reference proteome</keyword>
<evidence type="ECO:0000313" key="1">
    <source>
        <dbReference type="EMBL" id="AGB27801.1"/>
    </source>
</evidence>
<evidence type="ECO:0008006" key="3">
    <source>
        <dbReference type="Google" id="ProtNLM"/>
    </source>
</evidence>
<accession>L0JBY1</accession>